<feature type="domain" description="Beta-ketoacyl synthase-like N-terminal" evidence="1">
    <location>
        <begin position="351"/>
        <end position="386"/>
    </location>
</feature>
<comment type="caution">
    <text evidence="3">The sequence shown here is derived from an EMBL/GenBank/DDBJ whole genome shotgun (WGS) entry which is preliminary data.</text>
</comment>
<sequence length="398" mass="44113">MGMSTMTRDVLVFAAQGSSHHLSDHATVDRLIECLGEERDTFHLITQQCKDALYRELDSLTTEEKYNLGDAFYDSFKEPRSLLLPPQSISSHPVVETIALYLRQILELMLFASYQGRNHVLVETAGVCTGTFPAIIAGSFSSYNSEQFVEAVTESFRLAFWVGLRASLFCRRAAGESWKELPWVLSTFGVPVEEIREKLAKYNSLHGSCKAAQVHAYYHGGQDMQEVVEQVKNDVQRRHISFPSWESLHVPLRSTLTGKRVSSESSPPLPLLESALHSIFIDQVDWRGTHKRLFDYLEKSVSGDSQVRYRILGLGPGAEPLVGAPADKQVDSSITITGNILDVISVAGGDNIAVVGLSANYPAGKGVEGFWKSLEQGNSAVSEVRPLMDDDPSLHQRR</sequence>
<dbReference type="InterPro" id="IPR014030">
    <property type="entry name" value="Ketoacyl_synth_N"/>
</dbReference>
<evidence type="ECO:0000313" key="4">
    <source>
        <dbReference type="Proteomes" id="UP001320420"/>
    </source>
</evidence>
<feature type="domain" description="Starter acyltransferase (SAT)" evidence="2">
    <location>
        <begin position="47"/>
        <end position="212"/>
    </location>
</feature>
<dbReference type="AlphaFoldDB" id="A0AAN9V0S6"/>
<dbReference type="InterPro" id="IPR001227">
    <property type="entry name" value="Ac_transferase_dom_sf"/>
</dbReference>
<dbReference type="EMBL" id="JAKJXP020000004">
    <property type="protein sequence ID" value="KAK7756912.1"/>
    <property type="molecule type" value="Genomic_DNA"/>
</dbReference>
<organism evidence="3 4">
    <name type="scientific">Diatrype stigma</name>
    <dbReference type="NCBI Taxonomy" id="117547"/>
    <lineage>
        <taxon>Eukaryota</taxon>
        <taxon>Fungi</taxon>
        <taxon>Dikarya</taxon>
        <taxon>Ascomycota</taxon>
        <taxon>Pezizomycotina</taxon>
        <taxon>Sordariomycetes</taxon>
        <taxon>Xylariomycetidae</taxon>
        <taxon>Xylariales</taxon>
        <taxon>Diatrypaceae</taxon>
        <taxon>Diatrype</taxon>
    </lineage>
</organism>
<name>A0AAN9V0S6_9PEZI</name>
<reference evidence="3 4" key="1">
    <citation type="submission" date="2024-02" db="EMBL/GenBank/DDBJ databases">
        <title>De novo assembly and annotation of 12 fungi associated with fruit tree decline syndrome in Ontario, Canada.</title>
        <authorList>
            <person name="Sulman M."/>
            <person name="Ellouze W."/>
            <person name="Ilyukhin E."/>
        </authorList>
    </citation>
    <scope>NUCLEOTIDE SEQUENCE [LARGE SCALE GENOMIC DNA]</scope>
    <source>
        <strain evidence="3 4">M11/M66-122</strain>
    </source>
</reference>
<gene>
    <name evidence="3" type="primary">pks1_1</name>
    <name evidence="3" type="ORF">SLS62_000928</name>
</gene>
<evidence type="ECO:0000259" key="1">
    <source>
        <dbReference type="Pfam" id="PF00109"/>
    </source>
</evidence>
<dbReference type="Proteomes" id="UP001320420">
    <property type="component" value="Unassembled WGS sequence"/>
</dbReference>
<dbReference type="Pfam" id="PF16073">
    <property type="entry name" value="SAT"/>
    <property type="match status" value="1"/>
</dbReference>
<evidence type="ECO:0000313" key="3">
    <source>
        <dbReference type="EMBL" id="KAK7756912.1"/>
    </source>
</evidence>
<dbReference type="GO" id="GO:0016746">
    <property type="term" value="F:acyltransferase activity"/>
    <property type="evidence" value="ECO:0007669"/>
    <property type="project" value="InterPro"/>
</dbReference>
<keyword evidence="4" id="KW-1185">Reference proteome</keyword>
<dbReference type="InterPro" id="IPR016039">
    <property type="entry name" value="Thiolase-like"/>
</dbReference>
<dbReference type="InterPro" id="IPR032088">
    <property type="entry name" value="SAT"/>
</dbReference>
<accession>A0AAN9V0S6</accession>
<dbReference type="Pfam" id="PF00109">
    <property type="entry name" value="ketoacyl-synt"/>
    <property type="match status" value="1"/>
</dbReference>
<dbReference type="Gene3D" id="3.40.366.10">
    <property type="entry name" value="Malonyl-Coenzyme A Acyl Carrier Protein, domain 2"/>
    <property type="match status" value="2"/>
</dbReference>
<evidence type="ECO:0000259" key="2">
    <source>
        <dbReference type="Pfam" id="PF16073"/>
    </source>
</evidence>
<proteinExistence type="predicted"/>
<protein>
    <submittedName>
        <fullName evidence="3">Polyketide beta-ketoacyl-synthase</fullName>
    </submittedName>
</protein>
<dbReference type="Gene3D" id="3.40.47.10">
    <property type="match status" value="1"/>
</dbReference>